<evidence type="ECO:0000256" key="11">
    <source>
        <dbReference type="ARBA" id="ARBA00024615"/>
    </source>
</evidence>
<dbReference type="GO" id="GO:0061908">
    <property type="term" value="C:phagophore"/>
    <property type="evidence" value="ECO:0007669"/>
    <property type="project" value="TreeGrafter"/>
</dbReference>
<evidence type="ECO:0000256" key="10">
    <source>
        <dbReference type="ARBA" id="ARBA00024479"/>
    </source>
</evidence>
<evidence type="ECO:0000256" key="1">
    <source>
        <dbReference type="ARBA" id="ARBA00004406"/>
    </source>
</evidence>
<feature type="compositionally biased region" description="Low complexity" evidence="13">
    <location>
        <begin position="298"/>
        <end position="322"/>
    </location>
</feature>
<feature type="compositionally biased region" description="Low complexity" evidence="13">
    <location>
        <begin position="330"/>
        <end position="343"/>
    </location>
</feature>
<sequence>MTSWITSWLPEIPSLNFALPTSSIQQRFISFVLKKSLGHFLKPGQLDAHQIESQIGSGYVHVNDLQLDSDAINGLIGGLPVELHEGSLAKVTARIPWPNPLTSTLGFSLDGLHLTFHLRPPSPPQDTPHLADSVVSVAESFLHDELNAREEALLRQSFHQDAPGVDHDLPGGFDPFMSAPEEEEEVHPDNDPAGVSIFASLIERLLARFEFDAVNVRFTLVVPEQTEFTIIIPELQYRTEDQPALEEGGPTGQSRTLSVQGLSVTARDLRPPPPSAPSQLSATPSGTPTSSLYRHRSPSPASSSSSLDDDTQMMMSQSLAFLPPRPPSPASSVASSMYQSAVSTAEEDEASPEAGYGPRPHRRRNASLGTVSKPIEPPASEALAVPAPTTGQDIILSFDSEPIRLRLITPPPTEDGPQVVQLAISVGILACAFRAWHVRGLTECATRWTSYRPPSSPPPPPTATTLASKPAASPLFQSIAAQFEMRGIVLLVLPAGAASLDAYYAKPLVPPNLSNGFLRLHLDLLKASAAIDAESASLSTTLSDISMFHYMPSAPGEGEQLARPIIIVDPNASAQYTSAHMHPSPDAVPELPSFEATNWPTNAGNRVSAWRAKNKNKQAGEVVKIPAVMAQASLDLTSGGNRAKSDSNICVTFAPLSVFVDLEALNVDSITAFLEDMSPPVPPAGSRADNDDYSSDLDGETPPATPEPAAAERERRRLEKMVLDDLDLGMDYGFRRPEPPKTRRSMKRRPKPEPALHACVRFPLIRAQVRCPPPPDKQTRSGTLVLDLHDVGLANHSDARQAPGARFATSTSVTPPLDAFVGARCRRILIGTSYARDSKVTSVLSLGSLASTSSAQPTLGVEADDGPPALCPRVSFGKAETGRSVLSVDIPSAHIHLTKPSLDGLQYLADDITQYLERTLGGKDEGAPEGAESMIGSDFFAAGSKTASTSDRLSSTSNSEFVAKVMISEAFVRLMVPRDEGRQDNARPFDLKALDADVLVEDETVINMSLMELTATNTSSAGTADSWLSLTSPRGLDTVPRAMVHLRFVSAALPGTGAKESRIKLNLFGFTCNAHPEHQWALDIGRFVKAPPGAFESVPPSERTRVSVQVMDGSLRLFAPKHPGAAVVHLGEVGFSTEIVDSPETSFNMSVPALTLFYLDDLADVSESTYQRGGAVYWKAAGYALVAELTDLALTFSTQTVDRLPDIRVLIERVCLKIHLCADTGAELGAFFQDLGTLFKAPKAEKVPKPKARPSMVGEHLLSKSALYVDEQAYPRVPDIGPAPDLIIDDLPTNPDYLDESFGAAAGLRELRDDDLEDFDDEAEEIPVYTPSGSQAGVISRVGGETIKILRPEGIHITENHLTPYRQSPSRSQRSKYWILGIHASLTSDSLGSTTLRVRVRDGDVSLLLYDGYDWARTRKTIEQEVKEMRKRLAKIRQLVASGQTQDPALDDISAMLFNSVHIGLDEDLDALEPGALLAAIDAELREDPETASQSSWQSFRAPGGGPSAKPHLKSAKVHGKRLTRGRGPSIEFRLMGVCADIDQFRPGEGMVARTLATVRDLEILDHIKTSTWRKFLTGLREDARGNVRETDSNMVRVELQTVQPVPGNSAEEARVKAKILPLRLHVDQDALDFLKHFFAFKAADAPEATGDEGEGDQVYIQHAEIFPVDLKLDYKPRRVDYRALREGRTIELMNFFHFDGAEMTLRHLTLHGITGWPRLFDTLNDLWTPDVKATQLAEVISGVAPIRSVVNVGSGIADLVLLPIAQYRKDGRIVRGVQKGATAFVRSAGVEAVRLGARLATGTQVILEQAEGVLSGGSFGQDGSGLVGGQSVIGAQSLGGGWGGESVLAEVPAGVLGEDLVYGEGGSSDEDSEGDRISKYAEQPEGVQAGVRSAYKSLSRNLNSAAQTILAVPMEMYERSSEGVVRPVIRRSPDSGLKPMIGASEAVSKTLLGLHNTLDPGVRADNEAKYKSRR</sequence>
<evidence type="ECO:0000256" key="7">
    <source>
        <dbReference type="ARBA" id="ARBA00023006"/>
    </source>
</evidence>
<reference evidence="14 15" key="1">
    <citation type="journal article" date="2019" name="New Phytol.">
        <title>Comparative genomics reveals unique wood-decay strategies and fruiting body development in the Schizophyllaceae.</title>
        <authorList>
            <person name="Almasi E."/>
            <person name="Sahu N."/>
            <person name="Krizsan K."/>
            <person name="Balint B."/>
            <person name="Kovacs G.M."/>
            <person name="Kiss B."/>
            <person name="Cseklye J."/>
            <person name="Drula E."/>
            <person name="Henrissat B."/>
            <person name="Nagy I."/>
            <person name="Chovatia M."/>
            <person name="Adam C."/>
            <person name="LaButti K."/>
            <person name="Lipzen A."/>
            <person name="Riley R."/>
            <person name="Grigoriev I.V."/>
            <person name="Nagy L.G."/>
        </authorList>
    </citation>
    <scope>NUCLEOTIDE SEQUENCE [LARGE SCALE GENOMIC DNA]</scope>
    <source>
        <strain evidence="14 15">NL-1724</strain>
    </source>
</reference>
<dbReference type="GO" id="GO:0000045">
    <property type="term" value="P:autophagosome assembly"/>
    <property type="evidence" value="ECO:0007669"/>
    <property type="project" value="TreeGrafter"/>
</dbReference>
<dbReference type="GO" id="GO:0006869">
    <property type="term" value="P:lipid transport"/>
    <property type="evidence" value="ECO:0007669"/>
    <property type="project" value="UniProtKB-KW"/>
</dbReference>
<keyword evidence="8" id="KW-0445">Lipid transport</keyword>
<evidence type="ECO:0000256" key="9">
    <source>
        <dbReference type="ARBA" id="ARBA00023136"/>
    </source>
</evidence>
<evidence type="ECO:0000256" key="4">
    <source>
        <dbReference type="ARBA" id="ARBA00018070"/>
    </source>
</evidence>
<comment type="caution">
    <text evidence="14">The sequence shown here is derived from an EMBL/GenBank/DDBJ whole genome shotgun (WGS) entry which is preliminary data.</text>
</comment>
<dbReference type="PANTHER" id="PTHR13190:SF1">
    <property type="entry name" value="AUTOPHAGY-RELATED 2, ISOFORM A"/>
    <property type="match status" value="1"/>
</dbReference>
<keyword evidence="15" id="KW-1185">Reference proteome</keyword>
<feature type="region of interest" description="Disordered" evidence="13">
    <location>
        <begin position="675"/>
        <end position="714"/>
    </location>
</feature>
<dbReference type="GO" id="GO:0034045">
    <property type="term" value="C:phagophore assembly site membrane"/>
    <property type="evidence" value="ECO:0007669"/>
    <property type="project" value="UniProtKB-SubCell"/>
</dbReference>
<dbReference type="GO" id="GO:0034727">
    <property type="term" value="P:piecemeal microautophagy of the nucleus"/>
    <property type="evidence" value="ECO:0007669"/>
    <property type="project" value="TreeGrafter"/>
</dbReference>
<organism evidence="14 15">
    <name type="scientific">Schizophyllum amplum</name>
    <dbReference type="NCBI Taxonomy" id="97359"/>
    <lineage>
        <taxon>Eukaryota</taxon>
        <taxon>Fungi</taxon>
        <taxon>Dikarya</taxon>
        <taxon>Basidiomycota</taxon>
        <taxon>Agaricomycotina</taxon>
        <taxon>Agaricomycetes</taxon>
        <taxon>Agaricomycetidae</taxon>
        <taxon>Agaricales</taxon>
        <taxon>Schizophyllaceae</taxon>
        <taxon>Schizophyllum</taxon>
    </lineage>
</organism>
<name>A0A550BYG8_9AGAR</name>
<comment type="catalytic activity">
    <reaction evidence="12">
        <text>a 1,2-diacyl-sn-glycero-3-phosphocholine(in) = a 1,2-diacyl-sn-glycero-3-phosphocholine(out)</text>
        <dbReference type="Rhea" id="RHEA:38571"/>
        <dbReference type="ChEBI" id="CHEBI:57643"/>
    </reaction>
</comment>
<evidence type="ECO:0000256" key="8">
    <source>
        <dbReference type="ARBA" id="ARBA00023055"/>
    </source>
</evidence>
<dbReference type="Pfam" id="PF13329">
    <property type="entry name" value="ATG2_CAD"/>
    <property type="match status" value="2"/>
</dbReference>
<comment type="subcellular location">
    <subcellularLocation>
        <location evidence="1">Endoplasmic reticulum membrane</location>
        <topology evidence="1">Peripheral membrane protein</topology>
    </subcellularLocation>
    <subcellularLocation>
        <location evidence="2">Preautophagosomal structure membrane</location>
        <topology evidence="2">Peripheral membrane protein</topology>
    </subcellularLocation>
</comment>
<dbReference type="GO" id="GO:0043495">
    <property type="term" value="F:protein-membrane adaptor activity"/>
    <property type="evidence" value="ECO:0007669"/>
    <property type="project" value="TreeGrafter"/>
</dbReference>
<evidence type="ECO:0000313" key="14">
    <source>
        <dbReference type="EMBL" id="TRM57600.1"/>
    </source>
</evidence>
<keyword evidence="7" id="KW-0072">Autophagy</keyword>
<feature type="region of interest" description="Disordered" evidence="13">
    <location>
        <begin position="266"/>
        <end position="388"/>
    </location>
</feature>
<feature type="region of interest" description="Disordered" evidence="13">
    <location>
        <begin position="1492"/>
        <end position="1521"/>
    </location>
</feature>
<accession>A0A550BYG8</accession>
<dbReference type="GO" id="GO:0000422">
    <property type="term" value="P:autophagy of mitochondrion"/>
    <property type="evidence" value="ECO:0007669"/>
    <property type="project" value="TreeGrafter"/>
</dbReference>
<keyword evidence="9" id="KW-0472">Membrane</keyword>
<dbReference type="GO" id="GO:0032266">
    <property type="term" value="F:phosphatidylinositol-3-phosphate binding"/>
    <property type="evidence" value="ECO:0007669"/>
    <property type="project" value="TreeGrafter"/>
</dbReference>
<dbReference type="GO" id="GO:0061709">
    <property type="term" value="P:reticulophagy"/>
    <property type="evidence" value="ECO:0007669"/>
    <property type="project" value="TreeGrafter"/>
</dbReference>
<dbReference type="PANTHER" id="PTHR13190">
    <property type="entry name" value="AUTOPHAGY-RELATED 2, ISOFORM A"/>
    <property type="match status" value="1"/>
</dbReference>
<feature type="region of interest" description="Disordered" evidence="13">
    <location>
        <begin position="448"/>
        <end position="468"/>
    </location>
</feature>
<evidence type="ECO:0000256" key="6">
    <source>
        <dbReference type="ARBA" id="ARBA00022824"/>
    </source>
</evidence>
<dbReference type="STRING" id="97359.A0A550BYG8"/>
<dbReference type="InterPro" id="IPR026849">
    <property type="entry name" value="ATG2"/>
</dbReference>
<feature type="compositionally biased region" description="Basic residues" evidence="13">
    <location>
        <begin position="1511"/>
        <end position="1521"/>
    </location>
</feature>
<keyword evidence="6" id="KW-0256">Endoplasmic reticulum</keyword>
<feature type="region of interest" description="Disordered" evidence="13">
    <location>
        <begin position="731"/>
        <end position="752"/>
    </location>
</feature>
<evidence type="ECO:0000256" key="3">
    <source>
        <dbReference type="ARBA" id="ARBA00009714"/>
    </source>
</evidence>
<keyword evidence="5" id="KW-0813">Transport</keyword>
<evidence type="ECO:0000256" key="13">
    <source>
        <dbReference type="SAM" id="MobiDB-lite"/>
    </source>
</evidence>
<evidence type="ECO:0000256" key="5">
    <source>
        <dbReference type="ARBA" id="ARBA00022448"/>
    </source>
</evidence>
<gene>
    <name evidence="14" type="ORF">BD626DRAFT_514419</name>
</gene>
<proteinExistence type="inferred from homology"/>
<comment type="catalytic activity">
    <reaction evidence="11">
        <text>a 1,2-diacyl-sn-glycero-3-phosphoethanolamine(in) = a 1,2-diacyl-sn-glycero-3-phosphoethanolamine(out)</text>
        <dbReference type="Rhea" id="RHEA:38895"/>
        <dbReference type="ChEBI" id="CHEBI:64612"/>
    </reaction>
</comment>
<dbReference type="GO" id="GO:0005789">
    <property type="term" value="C:endoplasmic reticulum membrane"/>
    <property type="evidence" value="ECO:0007669"/>
    <property type="project" value="UniProtKB-SubCell"/>
</dbReference>
<dbReference type="Proteomes" id="UP000320762">
    <property type="component" value="Unassembled WGS sequence"/>
</dbReference>
<evidence type="ECO:0000313" key="15">
    <source>
        <dbReference type="Proteomes" id="UP000320762"/>
    </source>
</evidence>
<dbReference type="EMBL" id="VDMD01000045">
    <property type="protein sequence ID" value="TRM57600.1"/>
    <property type="molecule type" value="Genomic_DNA"/>
</dbReference>
<comment type="catalytic activity">
    <reaction evidence="10">
        <text>a 1,2-diacyl-sn-glycero-3-phospho-L-serine(in) = a 1,2-diacyl-sn-glycero-3-phospho-L-serine(out)</text>
        <dbReference type="Rhea" id="RHEA:38663"/>
        <dbReference type="ChEBI" id="CHEBI:57262"/>
    </reaction>
</comment>
<evidence type="ECO:0000256" key="12">
    <source>
        <dbReference type="ARBA" id="ARBA00024631"/>
    </source>
</evidence>
<dbReference type="GO" id="GO:0061723">
    <property type="term" value="P:glycophagy"/>
    <property type="evidence" value="ECO:0007669"/>
    <property type="project" value="TreeGrafter"/>
</dbReference>
<comment type="similarity">
    <text evidence="3">Belongs to the ATG2 family.</text>
</comment>
<evidence type="ECO:0000256" key="2">
    <source>
        <dbReference type="ARBA" id="ARBA00004623"/>
    </source>
</evidence>
<protein>
    <recommendedName>
        <fullName evidence="4">Autophagy-related protein 2</fullName>
    </recommendedName>
</protein>
<dbReference type="OrthoDB" id="18982at2759"/>